<dbReference type="InterPro" id="IPR052210">
    <property type="entry name" value="LysM1-like"/>
</dbReference>
<dbReference type="EMBL" id="JANBUL010000040">
    <property type="protein sequence ID" value="KAJ2783764.1"/>
    <property type="molecule type" value="Genomic_DNA"/>
</dbReference>
<keyword evidence="1" id="KW-0147">Chitin-binding</keyword>
<organism evidence="5 6">
    <name type="scientific">Coemansia javaensis</name>
    <dbReference type="NCBI Taxonomy" id="2761396"/>
    <lineage>
        <taxon>Eukaryota</taxon>
        <taxon>Fungi</taxon>
        <taxon>Fungi incertae sedis</taxon>
        <taxon>Zoopagomycota</taxon>
        <taxon>Kickxellomycotina</taxon>
        <taxon>Kickxellomycetes</taxon>
        <taxon>Kickxellales</taxon>
        <taxon>Kickxellaceae</taxon>
        <taxon>Coemansia</taxon>
    </lineage>
</organism>
<dbReference type="PANTHER" id="PTHR34997:SF1">
    <property type="entry name" value="PEPTIDOGLYCAN-BINDING LYSIN DOMAIN"/>
    <property type="match status" value="1"/>
</dbReference>
<dbReference type="SUPFAM" id="SSF54106">
    <property type="entry name" value="LysM domain"/>
    <property type="match status" value="2"/>
</dbReference>
<keyword evidence="6" id="KW-1185">Reference proteome</keyword>
<dbReference type="AlphaFoldDB" id="A0A9W8HES3"/>
<accession>A0A9W8HES3</accession>
<dbReference type="InterPro" id="IPR036779">
    <property type="entry name" value="LysM_dom_sf"/>
</dbReference>
<dbReference type="Proteomes" id="UP001140217">
    <property type="component" value="Unassembled WGS sequence"/>
</dbReference>
<evidence type="ECO:0000259" key="4">
    <source>
        <dbReference type="PROSITE" id="PS51782"/>
    </source>
</evidence>
<dbReference type="Gene3D" id="3.10.350.10">
    <property type="entry name" value="LysM domain"/>
    <property type="match status" value="2"/>
</dbReference>
<protein>
    <recommendedName>
        <fullName evidence="4">LysM domain-containing protein</fullName>
    </recommendedName>
</protein>
<evidence type="ECO:0000256" key="1">
    <source>
        <dbReference type="ARBA" id="ARBA00022669"/>
    </source>
</evidence>
<feature type="chain" id="PRO_5040841128" description="LysM domain-containing protein" evidence="3">
    <location>
        <begin position="19"/>
        <end position="128"/>
    </location>
</feature>
<keyword evidence="3" id="KW-0732">Signal</keyword>
<dbReference type="CDD" id="cd00118">
    <property type="entry name" value="LysM"/>
    <property type="match status" value="2"/>
</dbReference>
<dbReference type="PANTHER" id="PTHR34997">
    <property type="entry name" value="AM15"/>
    <property type="match status" value="1"/>
</dbReference>
<gene>
    <name evidence="5" type="ORF">H4R18_001516</name>
</gene>
<dbReference type="GO" id="GO:0008061">
    <property type="term" value="F:chitin binding"/>
    <property type="evidence" value="ECO:0007669"/>
    <property type="project" value="UniProtKB-KW"/>
</dbReference>
<dbReference type="SMART" id="SM00257">
    <property type="entry name" value="LysM"/>
    <property type="match status" value="2"/>
</dbReference>
<feature type="signal peptide" evidence="3">
    <location>
        <begin position="1"/>
        <end position="18"/>
    </location>
</feature>
<evidence type="ECO:0000256" key="2">
    <source>
        <dbReference type="ARBA" id="ARBA00023026"/>
    </source>
</evidence>
<dbReference type="InterPro" id="IPR018392">
    <property type="entry name" value="LysM"/>
</dbReference>
<keyword evidence="2" id="KW-0843">Virulence</keyword>
<feature type="domain" description="LysM" evidence="4">
    <location>
        <begin position="80"/>
        <end position="128"/>
    </location>
</feature>
<dbReference type="OrthoDB" id="2281372at2759"/>
<reference evidence="5" key="1">
    <citation type="submission" date="2022-07" db="EMBL/GenBank/DDBJ databases">
        <title>Phylogenomic reconstructions and comparative analyses of Kickxellomycotina fungi.</title>
        <authorList>
            <person name="Reynolds N.K."/>
            <person name="Stajich J.E."/>
            <person name="Barry K."/>
            <person name="Grigoriev I.V."/>
            <person name="Crous P."/>
            <person name="Smith M.E."/>
        </authorList>
    </citation>
    <scope>NUCLEOTIDE SEQUENCE</scope>
    <source>
        <strain evidence="5">NBRC 105414</strain>
    </source>
</reference>
<dbReference type="Pfam" id="PF01476">
    <property type="entry name" value="LysM"/>
    <property type="match status" value="2"/>
</dbReference>
<sequence>MRPGRLVAALTALAAARAAPLEKRGEPCVMYEVRPGDYCYAIATANGVGYGEFLQQNPGLDCNNLHVGDSVCLHRVYGCRAYWVRAGDLCSGIAQRFGISVRELISRNRGSPEWMGCMHLYDGQRLCV</sequence>
<dbReference type="PROSITE" id="PS51782">
    <property type="entry name" value="LYSM"/>
    <property type="match status" value="2"/>
</dbReference>
<evidence type="ECO:0000313" key="6">
    <source>
        <dbReference type="Proteomes" id="UP001140217"/>
    </source>
</evidence>
<name>A0A9W8HES3_9FUNG</name>
<evidence type="ECO:0000313" key="5">
    <source>
        <dbReference type="EMBL" id="KAJ2783764.1"/>
    </source>
</evidence>
<feature type="domain" description="LysM" evidence="4">
    <location>
        <begin position="29"/>
        <end position="73"/>
    </location>
</feature>
<proteinExistence type="predicted"/>
<comment type="caution">
    <text evidence="5">The sequence shown here is derived from an EMBL/GenBank/DDBJ whole genome shotgun (WGS) entry which is preliminary data.</text>
</comment>
<evidence type="ECO:0000256" key="3">
    <source>
        <dbReference type="SAM" id="SignalP"/>
    </source>
</evidence>